<reference evidence="3 4" key="1">
    <citation type="submission" date="2017-04" db="EMBL/GenBank/DDBJ databases">
        <authorList>
            <person name="Afonso C.L."/>
            <person name="Miller P.J."/>
            <person name="Scott M.A."/>
            <person name="Spackman E."/>
            <person name="Goraichik I."/>
            <person name="Dimitrov K.M."/>
            <person name="Suarez D.L."/>
            <person name="Swayne D.E."/>
        </authorList>
    </citation>
    <scope>NUCLEOTIDE SEQUENCE [LARGE SCALE GENOMIC DNA]</scope>
    <source>
        <strain evidence="3 4">CGMCC 1.10972</strain>
    </source>
</reference>
<evidence type="ECO:0000256" key="1">
    <source>
        <dbReference type="SAM" id="MobiDB-lite"/>
    </source>
</evidence>
<feature type="domain" description="Aldehyde oxidase/xanthine dehydrogenase a/b hammerhead" evidence="2">
    <location>
        <begin position="36"/>
        <end position="144"/>
    </location>
</feature>
<dbReference type="STRING" id="937218.SAMN06297251_102327"/>
<evidence type="ECO:0000313" key="3">
    <source>
        <dbReference type="EMBL" id="SMC46156.1"/>
    </source>
</evidence>
<evidence type="ECO:0000313" key="4">
    <source>
        <dbReference type="Proteomes" id="UP000192656"/>
    </source>
</evidence>
<dbReference type="AlphaFoldDB" id="A0A1W1ZCU2"/>
<dbReference type="EMBL" id="FWXR01000002">
    <property type="protein sequence ID" value="SMC46156.1"/>
    <property type="molecule type" value="Genomic_DNA"/>
</dbReference>
<proteinExistence type="predicted"/>
<dbReference type="InterPro" id="IPR016208">
    <property type="entry name" value="Ald_Oxase/xanthine_DH-like"/>
</dbReference>
<gene>
    <name evidence="3" type="ORF">SAMN06297251_102327</name>
</gene>
<dbReference type="Gene3D" id="3.30.365.10">
    <property type="entry name" value="Aldehyde oxidase/xanthine dehydrogenase, molybdopterin binding domain"/>
    <property type="match status" value="2"/>
</dbReference>
<feature type="region of interest" description="Disordered" evidence="1">
    <location>
        <begin position="179"/>
        <end position="218"/>
    </location>
</feature>
<dbReference type="Gene3D" id="3.90.1170.50">
    <property type="entry name" value="Aldehyde oxidase/xanthine dehydrogenase, a/b hammerhead"/>
    <property type="match status" value="1"/>
</dbReference>
<dbReference type="GO" id="GO:0016491">
    <property type="term" value="F:oxidoreductase activity"/>
    <property type="evidence" value="ECO:0007669"/>
    <property type="project" value="InterPro"/>
</dbReference>
<dbReference type="Proteomes" id="UP000192656">
    <property type="component" value="Unassembled WGS sequence"/>
</dbReference>
<feature type="compositionally biased region" description="Low complexity" evidence="1">
    <location>
        <begin position="198"/>
        <end position="209"/>
    </location>
</feature>
<dbReference type="SMART" id="SM01008">
    <property type="entry name" value="Ald_Xan_dh_C"/>
    <property type="match status" value="1"/>
</dbReference>
<keyword evidence="4" id="KW-1185">Reference proteome</keyword>
<organism evidence="3 4">
    <name type="scientific">Fulvimarina manganoxydans</name>
    <dbReference type="NCBI Taxonomy" id="937218"/>
    <lineage>
        <taxon>Bacteria</taxon>
        <taxon>Pseudomonadati</taxon>
        <taxon>Pseudomonadota</taxon>
        <taxon>Alphaproteobacteria</taxon>
        <taxon>Hyphomicrobiales</taxon>
        <taxon>Aurantimonadaceae</taxon>
        <taxon>Fulvimarina</taxon>
    </lineage>
</organism>
<protein>
    <submittedName>
        <fullName evidence="3">Aldehyde oxidase and xanthine dehydrogenase, a/b hammerhead domain</fullName>
    </submittedName>
</protein>
<dbReference type="InterPro" id="IPR036856">
    <property type="entry name" value="Ald_Oxase/Xan_DH_a/b_sf"/>
</dbReference>
<dbReference type="GO" id="GO:0005506">
    <property type="term" value="F:iron ion binding"/>
    <property type="evidence" value="ECO:0007669"/>
    <property type="project" value="InterPro"/>
</dbReference>
<dbReference type="PANTHER" id="PTHR45444:SF3">
    <property type="entry name" value="XANTHINE DEHYDROGENASE"/>
    <property type="match status" value="1"/>
</dbReference>
<sequence length="239" mass="25800">MKDSATLSAILDGDHATISGTVYRDRIHDSAAKHVTGRADYTDDIAQPEGTLHAYLGLSQVAHARIRGLDLSAVRAAPGVVDVLTVDDIPGTNDISPTGKHDEPVFPTEEIQFHGQPLFAVIAETRDAARWAAVLAKVDCEELPFALDPRAAREAGYPYVAPPLKLERGDVDPAFAAAPRRASSMAPSPSAGRTTCISRARSPSRSPARMTTWSSTARPSIRPRPSIWWPMCWAFPPMP</sequence>
<dbReference type="SUPFAM" id="SSF54665">
    <property type="entry name" value="CO dehydrogenase molybdoprotein N-domain-like"/>
    <property type="match status" value="1"/>
</dbReference>
<evidence type="ECO:0000259" key="2">
    <source>
        <dbReference type="SMART" id="SM01008"/>
    </source>
</evidence>
<name>A0A1W1ZCU2_9HYPH</name>
<dbReference type="PANTHER" id="PTHR45444">
    <property type="entry name" value="XANTHINE DEHYDROGENASE"/>
    <property type="match status" value="1"/>
</dbReference>
<accession>A0A1W1ZCU2</accession>
<feature type="compositionally biased region" description="Low complexity" evidence="1">
    <location>
        <begin position="179"/>
        <end position="191"/>
    </location>
</feature>
<dbReference type="InterPro" id="IPR000674">
    <property type="entry name" value="Ald_Oxase/Xan_DH_a/b"/>
</dbReference>
<dbReference type="Pfam" id="PF01315">
    <property type="entry name" value="Ald_Xan_dh_C"/>
    <property type="match status" value="1"/>
</dbReference>